<dbReference type="EMBL" id="HE573024">
    <property type="protein sequence ID" value="CCC49778.1"/>
    <property type="molecule type" value="Genomic_DNA"/>
</dbReference>
<reference evidence="1" key="1">
    <citation type="journal article" date="2012" name="Proc. Natl. Acad. Sci. U.S.A.">
        <title>Antigenic diversity is generated by distinct evolutionary mechanisms in African trypanosome species.</title>
        <authorList>
            <person name="Jackson A.P."/>
            <person name="Berry A."/>
            <person name="Aslett M."/>
            <person name="Allison H.C."/>
            <person name="Burton P."/>
            <person name="Vavrova-Anderson J."/>
            <person name="Brown R."/>
            <person name="Browne H."/>
            <person name="Corton N."/>
            <person name="Hauser H."/>
            <person name="Gamble J."/>
            <person name="Gilderthorp R."/>
            <person name="Marcello L."/>
            <person name="McQuillan J."/>
            <person name="Otto T.D."/>
            <person name="Quail M.A."/>
            <person name="Sanders M.J."/>
            <person name="van Tonder A."/>
            <person name="Ginger M.L."/>
            <person name="Field M.C."/>
            <person name="Barry J.D."/>
            <person name="Hertz-Fowler C."/>
            <person name="Berriman M."/>
        </authorList>
    </citation>
    <scope>NUCLEOTIDE SEQUENCE</scope>
    <source>
        <strain evidence="1">Y486</strain>
    </source>
</reference>
<evidence type="ECO:0000313" key="1">
    <source>
        <dbReference type="EMBL" id="CCC49778.1"/>
    </source>
</evidence>
<dbReference type="AlphaFoldDB" id="G0U123"/>
<organism evidence="1">
    <name type="scientific">Trypanosoma vivax (strain Y486)</name>
    <dbReference type="NCBI Taxonomy" id="1055687"/>
    <lineage>
        <taxon>Eukaryota</taxon>
        <taxon>Discoba</taxon>
        <taxon>Euglenozoa</taxon>
        <taxon>Kinetoplastea</taxon>
        <taxon>Metakinetoplastina</taxon>
        <taxon>Trypanosomatida</taxon>
        <taxon>Trypanosomatidae</taxon>
        <taxon>Trypanosoma</taxon>
        <taxon>Duttonella</taxon>
    </lineage>
</organism>
<sequence>MRPSSCDVFCHICSAFARVPWKVKNNFKTAQVASCGPTSPIKSQTASESLIIHKRTRTPLAFHTHTDRQTAFKSPSLLIDMAPPLMSHHSVVDAISSQQVSRPGGAYTRNSTIMFHAIRMGICRN</sequence>
<name>G0U123_TRYVY</name>
<accession>G0U123</accession>
<proteinExistence type="predicted"/>
<gene>
    <name evidence="1" type="ORF">TVY486_0803860</name>
</gene>
<protein>
    <submittedName>
        <fullName evidence="1">Uncharacterized protein</fullName>
    </submittedName>
</protein>